<sequence>MEPKTVLVLFGAFVATTTAAPAPNNNNDMSATCQWQAVGGCETDWKDRCDAQCVGEAVKKGYKCEDVTSHITGSNCLWTYSTCECTCFSSLPNCGK</sequence>
<dbReference type="GeneID" id="70219171"/>
<dbReference type="RefSeq" id="XP_046040708.1">
    <property type="nucleotide sequence ID" value="XM_046189217.1"/>
</dbReference>
<dbReference type="EMBL" id="JAGMUX010000046">
    <property type="protein sequence ID" value="KAH7202896.1"/>
    <property type="molecule type" value="Genomic_DNA"/>
</dbReference>
<keyword evidence="3" id="KW-1185">Reference proteome</keyword>
<organism evidence="2 3">
    <name type="scientific">Fusarium redolens</name>
    <dbReference type="NCBI Taxonomy" id="48865"/>
    <lineage>
        <taxon>Eukaryota</taxon>
        <taxon>Fungi</taxon>
        <taxon>Dikarya</taxon>
        <taxon>Ascomycota</taxon>
        <taxon>Pezizomycotina</taxon>
        <taxon>Sordariomycetes</taxon>
        <taxon>Hypocreomycetidae</taxon>
        <taxon>Hypocreales</taxon>
        <taxon>Nectriaceae</taxon>
        <taxon>Fusarium</taxon>
        <taxon>Fusarium redolens species complex</taxon>
    </lineage>
</organism>
<evidence type="ECO:0000256" key="1">
    <source>
        <dbReference type="SAM" id="SignalP"/>
    </source>
</evidence>
<feature type="signal peptide" evidence="1">
    <location>
        <begin position="1"/>
        <end position="19"/>
    </location>
</feature>
<protein>
    <submittedName>
        <fullName evidence="2">Uncharacterized protein</fullName>
    </submittedName>
</protein>
<keyword evidence="1" id="KW-0732">Signal</keyword>
<dbReference type="AlphaFoldDB" id="A0A9P9JSH0"/>
<reference evidence="2" key="1">
    <citation type="journal article" date="2021" name="Nat. Commun.">
        <title>Genetic determinants of endophytism in the Arabidopsis root mycobiome.</title>
        <authorList>
            <person name="Mesny F."/>
            <person name="Miyauchi S."/>
            <person name="Thiergart T."/>
            <person name="Pickel B."/>
            <person name="Atanasova L."/>
            <person name="Karlsson M."/>
            <person name="Huettel B."/>
            <person name="Barry K.W."/>
            <person name="Haridas S."/>
            <person name="Chen C."/>
            <person name="Bauer D."/>
            <person name="Andreopoulos W."/>
            <person name="Pangilinan J."/>
            <person name="LaButti K."/>
            <person name="Riley R."/>
            <person name="Lipzen A."/>
            <person name="Clum A."/>
            <person name="Drula E."/>
            <person name="Henrissat B."/>
            <person name="Kohler A."/>
            <person name="Grigoriev I.V."/>
            <person name="Martin F.M."/>
            <person name="Hacquard S."/>
        </authorList>
    </citation>
    <scope>NUCLEOTIDE SEQUENCE</scope>
    <source>
        <strain evidence="2">MPI-CAGE-AT-0023</strain>
    </source>
</reference>
<evidence type="ECO:0000313" key="3">
    <source>
        <dbReference type="Proteomes" id="UP000720189"/>
    </source>
</evidence>
<evidence type="ECO:0000313" key="2">
    <source>
        <dbReference type="EMBL" id="KAH7202896.1"/>
    </source>
</evidence>
<proteinExistence type="predicted"/>
<feature type="chain" id="PRO_5040138078" evidence="1">
    <location>
        <begin position="20"/>
        <end position="96"/>
    </location>
</feature>
<dbReference type="Proteomes" id="UP000720189">
    <property type="component" value="Unassembled WGS sequence"/>
</dbReference>
<gene>
    <name evidence="2" type="ORF">BKA55DRAFT_531280</name>
</gene>
<dbReference type="OrthoDB" id="2331623at2759"/>
<accession>A0A9P9JSH0</accession>
<comment type="caution">
    <text evidence="2">The sequence shown here is derived from an EMBL/GenBank/DDBJ whole genome shotgun (WGS) entry which is preliminary data.</text>
</comment>
<name>A0A9P9JSH0_FUSRE</name>